<proteinExistence type="predicted"/>
<gene>
    <name evidence="2" type="ORF">S01H1_19534</name>
</gene>
<evidence type="ECO:0000259" key="1">
    <source>
        <dbReference type="Pfam" id="PF02788"/>
    </source>
</evidence>
<dbReference type="Gene3D" id="3.30.70.150">
    <property type="entry name" value="RuBisCO large subunit, N-terminal domain"/>
    <property type="match status" value="1"/>
</dbReference>
<reference evidence="2" key="1">
    <citation type="journal article" date="2014" name="Front. Microbiol.">
        <title>High frequency of phylogenetically diverse reductive dehalogenase-homologous genes in deep subseafloor sedimentary metagenomes.</title>
        <authorList>
            <person name="Kawai M."/>
            <person name="Futagami T."/>
            <person name="Toyoda A."/>
            <person name="Takaki Y."/>
            <person name="Nishi S."/>
            <person name="Hori S."/>
            <person name="Arai W."/>
            <person name="Tsubouchi T."/>
            <person name="Morono Y."/>
            <person name="Uchiyama I."/>
            <person name="Ito T."/>
            <person name="Fujiyama A."/>
            <person name="Inagaki F."/>
            <person name="Takami H."/>
        </authorList>
    </citation>
    <scope>NUCLEOTIDE SEQUENCE</scope>
    <source>
        <strain evidence="2">Expedition CK06-06</strain>
    </source>
</reference>
<dbReference type="PANTHER" id="PTHR42704:SF17">
    <property type="entry name" value="RIBULOSE BISPHOSPHATE CARBOXYLASE LARGE CHAIN"/>
    <property type="match status" value="1"/>
</dbReference>
<dbReference type="SUPFAM" id="SSF54966">
    <property type="entry name" value="RuBisCO, large subunit, small (N-terminal) domain"/>
    <property type="match status" value="1"/>
</dbReference>
<evidence type="ECO:0000313" key="2">
    <source>
        <dbReference type="EMBL" id="GAF94945.1"/>
    </source>
</evidence>
<dbReference type="InterPro" id="IPR036422">
    <property type="entry name" value="RuBisCO_lsu_N_sf"/>
</dbReference>
<dbReference type="InterPro" id="IPR036376">
    <property type="entry name" value="RuBisCO_lsu_C_sf"/>
</dbReference>
<dbReference type="EMBL" id="BARS01010561">
    <property type="protein sequence ID" value="GAF94945.1"/>
    <property type="molecule type" value="Genomic_DNA"/>
</dbReference>
<name>X0V2V8_9ZZZZ</name>
<organism evidence="2">
    <name type="scientific">marine sediment metagenome</name>
    <dbReference type="NCBI Taxonomy" id="412755"/>
    <lineage>
        <taxon>unclassified sequences</taxon>
        <taxon>metagenomes</taxon>
        <taxon>ecological metagenomes</taxon>
    </lineage>
</organism>
<sequence length="177" mass="20000">MARFDPIVFSSWEGLHQENYLIAMYFMEVEASVDPVELGVEIAVDQTTGTWTAVPAETPEVRRHHMAKLIALHEVPNYEFEVPQGTKTRRYLIQIAFPTINFGPQIPMLLSSVFGNLSSRGWIKLLDLQFPRTFLESFPGPKFGIEGLRRLLGIWDRPILCNVIKPCTGISPEVGAE</sequence>
<dbReference type="AlphaFoldDB" id="X0V2V8"/>
<protein>
    <recommendedName>
        <fullName evidence="1">Ribulose bisphosphate carboxylase large subunit ferrodoxin-like N-terminal domain-containing protein</fullName>
    </recommendedName>
</protein>
<dbReference type="PANTHER" id="PTHR42704">
    <property type="entry name" value="RIBULOSE BISPHOSPHATE CARBOXYLASE"/>
    <property type="match status" value="1"/>
</dbReference>
<dbReference type="GO" id="GO:0000287">
    <property type="term" value="F:magnesium ion binding"/>
    <property type="evidence" value="ECO:0007669"/>
    <property type="project" value="InterPro"/>
</dbReference>
<dbReference type="SUPFAM" id="SSF51649">
    <property type="entry name" value="RuBisCo, C-terminal domain"/>
    <property type="match status" value="1"/>
</dbReference>
<dbReference type="GO" id="GO:0015977">
    <property type="term" value="P:carbon fixation"/>
    <property type="evidence" value="ECO:0007669"/>
    <property type="project" value="InterPro"/>
</dbReference>
<dbReference type="Pfam" id="PF02788">
    <property type="entry name" value="RuBisCO_large_N"/>
    <property type="match status" value="1"/>
</dbReference>
<comment type="caution">
    <text evidence="2">The sequence shown here is derived from an EMBL/GenBank/DDBJ whole genome shotgun (WGS) entry which is preliminary data.</text>
</comment>
<dbReference type="GO" id="GO:0016984">
    <property type="term" value="F:ribulose-bisphosphate carboxylase activity"/>
    <property type="evidence" value="ECO:0007669"/>
    <property type="project" value="InterPro"/>
</dbReference>
<feature type="domain" description="Ribulose bisphosphate carboxylase large subunit ferrodoxin-like N-terminal" evidence="1">
    <location>
        <begin position="17"/>
        <end position="133"/>
    </location>
</feature>
<dbReference type="Gene3D" id="3.20.20.110">
    <property type="entry name" value="Ribulose bisphosphate carboxylase, large subunit, C-terminal domain"/>
    <property type="match status" value="1"/>
</dbReference>
<dbReference type="InterPro" id="IPR017443">
    <property type="entry name" value="RuBisCO_lsu_fd_N"/>
</dbReference>
<dbReference type="InterPro" id="IPR033966">
    <property type="entry name" value="RuBisCO"/>
</dbReference>
<accession>X0V2V8</accession>
<feature type="non-terminal residue" evidence="2">
    <location>
        <position position="177"/>
    </location>
</feature>